<accession>A0A381U1M2</accession>
<sequence>MWDTHNSDNLYFYVTQYILGENIY</sequence>
<reference evidence="1" key="1">
    <citation type="submission" date="2018-05" db="EMBL/GenBank/DDBJ databases">
        <authorList>
            <person name="Lanie J.A."/>
            <person name="Ng W.-L."/>
            <person name="Kazmierczak K.M."/>
            <person name="Andrzejewski T.M."/>
            <person name="Davidsen T.M."/>
            <person name="Wayne K.J."/>
            <person name="Tettelin H."/>
            <person name="Glass J.I."/>
            <person name="Rusch D."/>
            <person name="Podicherti R."/>
            <person name="Tsui H.-C.T."/>
            <person name="Winkler M.E."/>
        </authorList>
    </citation>
    <scope>NUCLEOTIDE SEQUENCE</scope>
</reference>
<gene>
    <name evidence="1" type="ORF">METZ01_LOCUS74392</name>
</gene>
<proteinExistence type="predicted"/>
<dbReference type="EMBL" id="UINC01005471">
    <property type="protein sequence ID" value="SVA21538.1"/>
    <property type="molecule type" value="Genomic_DNA"/>
</dbReference>
<organism evidence="1">
    <name type="scientific">marine metagenome</name>
    <dbReference type="NCBI Taxonomy" id="408172"/>
    <lineage>
        <taxon>unclassified sequences</taxon>
        <taxon>metagenomes</taxon>
        <taxon>ecological metagenomes</taxon>
    </lineage>
</organism>
<evidence type="ECO:0000313" key="1">
    <source>
        <dbReference type="EMBL" id="SVA21538.1"/>
    </source>
</evidence>
<dbReference type="AlphaFoldDB" id="A0A381U1M2"/>
<protein>
    <submittedName>
        <fullName evidence="1">Uncharacterized protein</fullName>
    </submittedName>
</protein>
<name>A0A381U1M2_9ZZZZ</name>